<evidence type="ECO:0000313" key="2">
    <source>
        <dbReference type="EMBL" id="KAK4292490.1"/>
    </source>
</evidence>
<gene>
    <name evidence="2" type="ORF">Pmani_034750</name>
</gene>
<evidence type="ECO:0000256" key="1">
    <source>
        <dbReference type="SAM" id="MobiDB-lite"/>
    </source>
</evidence>
<dbReference type="Proteomes" id="UP001292094">
    <property type="component" value="Unassembled WGS sequence"/>
</dbReference>
<protein>
    <submittedName>
        <fullName evidence="2">Uncharacterized protein</fullName>
    </submittedName>
</protein>
<name>A0AAE1TR96_9EUCA</name>
<accession>A0AAE1TR96</accession>
<feature type="region of interest" description="Disordered" evidence="1">
    <location>
        <begin position="1"/>
        <end position="31"/>
    </location>
</feature>
<dbReference type="EMBL" id="JAWZYT010004813">
    <property type="protein sequence ID" value="KAK4292490.1"/>
    <property type="molecule type" value="Genomic_DNA"/>
</dbReference>
<keyword evidence="3" id="KW-1185">Reference proteome</keyword>
<organism evidence="2 3">
    <name type="scientific">Petrolisthes manimaculis</name>
    <dbReference type="NCBI Taxonomy" id="1843537"/>
    <lineage>
        <taxon>Eukaryota</taxon>
        <taxon>Metazoa</taxon>
        <taxon>Ecdysozoa</taxon>
        <taxon>Arthropoda</taxon>
        <taxon>Crustacea</taxon>
        <taxon>Multicrustacea</taxon>
        <taxon>Malacostraca</taxon>
        <taxon>Eumalacostraca</taxon>
        <taxon>Eucarida</taxon>
        <taxon>Decapoda</taxon>
        <taxon>Pleocyemata</taxon>
        <taxon>Anomura</taxon>
        <taxon>Galatheoidea</taxon>
        <taxon>Porcellanidae</taxon>
        <taxon>Petrolisthes</taxon>
    </lineage>
</organism>
<proteinExistence type="predicted"/>
<sequence>MPGWPSGHVLIDQSGTTGKTGEVKTKRKDVEKKVNKRWRRADGSLIGGSVVVFCDNLVYMLLDTGTVDELPKYPVASTNPSSGECEVVFYSPSSTADVLAPPTPIRGGVTPKMLTRLKEAL</sequence>
<comment type="caution">
    <text evidence="2">The sequence shown here is derived from an EMBL/GenBank/DDBJ whole genome shotgun (WGS) entry which is preliminary data.</text>
</comment>
<evidence type="ECO:0000313" key="3">
    <source>
        <dbReference type="Proteomes" id="UP001292094"/>
    </source>
</evidence>
<reference evidence="2" key="1">
    <citation type="submission" date="2023-11" db="EMBL/GenBank/DDBJ databases">
        <title>Genome assemblies of two species of porcelain crab, Petrolisthes cinctipes and Petrolisthes manimaculis (Anomura: Porcellanidae).</title>
        <authorList>
            <person name="Angst P."/>
        </authorList>
    </citation>
    <scope>NUCLEOTIDE SEQUENCE</scope>
    <source>
        <strain evidence="2">PB745_02</strain>
        <tissue evidence="2">Gill</tissue>
    </source>
</reference>
<feature type="compositionally biased region" description="Basic and acidic residues" evidence="1">
    <location>
        <begin position="21"/>
        <end position="31"/>
    </location>
</feature>
<dbReference type="AlphaFoldDB" id="A0AAE1TR96"/>